<reference evidence="1 2" key="1">
    <citation type="journal article" date="2019" name="Environ. Microbiol.">
        <title>Pelagiphages in the Podoviridae family integrate into host genomes.</title>
        <authorList>
            <person name="Zhao Y."/>
            <person name="Qin F."/>
            <person name="Zhang R."/>
            <person name="Giovannoni S.J."/>
            <person name="Zhang Z."/>
            <person name="Sun J."/>
            <person name="Du S."/>
            <person name="Rensing C."/>
        </authorList>
    </citation>
    <scope>NUCLEOTIDE SEQUENCE [LARGE SCALE GENOMIC DNA]</scope>
</reference>
<gene>
    <name evidence="1" type="ORF">P119_gp52</name>
</gene>
<evidence type="ECO:0000313" key="2">
    <source>
        <dbReference type="Proteomes" id="UP000317351"/>
    </source>
</evidence>
<name>A0AC59HCA3_9CAUD</name>
<protein>
    <submittedName>
        <fullName evidence="1">Uncharacterized protein</fullName>
    </submittedName>
</protein>
<proteinExistence type="predicted"/>
<sequence length="76" mass="8517">MNDEKQKQLTTKEKANEIVDMLIAQAHTKLKSGEDLSASEMKVCLDVCKTYGTGIQSNNDIDIVSDLPFDNEDRKI</sequence>
<dbReference type="Proteomes" id="UP000317351">
    <property type="component" value="Segment"/>
</dbReference>
<organism evidence="1 2">
    <name type="scientific">Pelagibacter phage HTVC119P</name>
    <dbReference type="NCBI Taxonomy" id="2283020"/>
    <lineage>
        <taxon>Viruses</taxon>
        <taxon>Duplodnaviria</taxon>
        <taxon>Heunggongvirae</taxon>
        <taxon>Uroviricota</taxon>
        <taxon>Caudoviricetes</taxon>
        <taxon>Autographivirales</taxon>
        <taxon>Votkovvirus</taxon>
    </lineage>
</organism>
<accession>A0AC59HCA3</accession>
<dbReference type="EMBL" id="MH598806">
    <property type="protein sequence ID" value="AXH71401.1"/>
    <property type="molecule type" value="Genomic_DNA"/>
</dbReference>
<evidence type="ECO:0000313" key="1">
    <source>
        <dbReference type="EMBL" id="AXH71401.1"/>
    </source>
</evidence>